<keyword evidence="1" id="KW-0677">Repeat</keyword>
<evidence type="ECO:0000256" key="3">
    <source>
        <dbReference type="PROSITE-ProRule" id="PRU00103"/>
    </source>
</evidence>
<dbReference type="PANTHER" id="PTHR10648">
    <property type="entry name" value="SERINE/THREONINE-PROTEIN PHOSPHATASE PP2A 65 KDA REGULATORY SUBUNIT"/>
    <property type="match status" value="1"/>
</dbReference>
<name>A0A1U7VIQ7_NICSY</name>
<dbReference type="eggNOG" id="KOG0211">
    <property type="taxonomic scope" value="Eukaryota"/>
</dbReference>
<dbReference type="GeneID" id="104216455"/>
<dbReference type="InterPro" id="IPR016024">
    <property type="entry name" value="ARM-type_fold"/>
</dbReference>
<evidence type="ECO:0000259" key="4">
    <source>
        <dbReference type="Pfam" id="PF22646"/>
    </source>
</evidence>
<feature type="repeat" description="HEAT" evidence="3">
    <location>
        <begin position="308"/>
        <end position="346"/>
    </location>
</feature>
<dbReference type="PROSITE" id="PS50077">
    <property type="entry name" value="HEAT_REPEAT"/>
    <property type="match status" value="8"/>
</dbReference>
<accession>A0A1U7VIQ7</accession>
<dbReference type="Gene3D" id="1.25.10.10">
    <property type="entry name" value="Leucine-rich Repeat Variant"/>
    <property type="match status" value="1"/>
</dbReference>
<keyword evidence="5" id="KW-1185">Reference proteome</keyword>
<evidence type="ECO:0000313" key="6">
    <source>
        <dbReference type="RefSeq" id="XP_009764796.1"/>
    </source>
</evidence>
<dbReference type="GO" id="GO:0019888">
    <property type="term" value="F:protein phosphatase regulator activity"/>
    <property type="evidence" value="ECO:0007669"/>
    <property type="project" value="TreeGrafter"/>
</dbReference>
<dbReference type="Pfam" id="PF22646">
    <property type="entry name" value="PPP2R1A-like_HEAT"/>
    <property type="match status" value="1"/>
</dbReference>
<feature type="repeat" description="HEAT" evidence="3">
    <location>
        <begin position="378"/>
        <end position="416"/>
    </location>
</feature>
<gene>
    <name evidence="6" type="primary">LOC104216455</name>
</gene>
<proteinExistence type="inferred from homology"/>
<dbReference type="InterPro" id="IPR051023">
    <property type="entry name" value="PP2A_Regulatory_Subunit_A"/>
</dbReference>
<reference evidence="6" key="2">
    <citation type="submission" date="2025-08" db="UniProtKB">
        <authorList>
            <consortium name="RefSeq"/>
        </authorList>
    </citation>
    <scope>IDENTIFICATION</scope>
    <source>
        <tissue evidence="6">Leaf</tissue>
    </source>
</reference>
<reference evidence="5" key="1">
    <citation type="journal article" date="2013" name="Genome Biol.">
        <title>Reference genomes and transcriptomes of Nicotiana sylvestris and Nicotiana tomentosiformis.</title>
        <authorList>
            <person name="Sierro N."/>
            <person name="Battey J.N."/>
            <person name="Ouadi S."/>
            <person name="Bovet L."/>
            <person name="Goepfert S."/>
            <person name="Bakaher N."/>
            <person name="Peitsch M.C."/>
            <person name="Ivanov N.V."/>
        </authorList>
    </citation>
    <scope>NUCLEOTIDE SEQUENCE [LARGE SCALE GENOMIC DNA]</scope>
</reference>
<dbReference type="SUPFAM" id="SSF48371">
    <property type="entry name" value="ARM repeat"/>
    <property type="match status" value="1"/>
</dbReference>
<dbReference type="AlphaFoldDB" id="A0A1U7VIQ7"/>
<comment type="similarity">
    <text evidence="2">Belongs to the phosphatase 2A regulatory subunit A family.</text>
</comment>
<dbReference type="KEGG" id="nsy:104216455"/>
<feature type="repeat" description="HEAT" evidence="3">
    <location>
        <begin position="165"/>
        <end position="203"/>
    </location>
</feature>
<evidence type="ECO:0000256" key="1">
    <source>
        <dbReference type="ARBA" id="ARBA00022737"/>
    </source>
</evidence>
<dbReference type="OrthoDB" id="340346at2759"/>
<sequence length="601" mass="67839">MSMSNESASLAVVLIDELMNEDSDLRLNSMRQLSTIARALGVERTRTEFIQYIRENFDDEYDEEVLLKMAQQLGVFIPYVGGVEYATVLLPPLEGLCRVGETCVRDKAVESLCKIGSQMREPDLIESFIPLLKKLADKEWTAQSSSCGLFHIAYPNATEPLREELRTLYNQLCHNETPLVRKAAAKNLGKFAETVEQPYLMNYIMPMFKHLTQDGQTSIKSILMQVWECKFSFRKRSDLQDQDSVRLLAVKNCAVLGKLLVQQVCLAEILPVIISLSQDDSWQVRYTVADQLCELCETVGPDATRTEMVPAYVRLLRDNETDVRRAAAGKVTKFFQILSPELPVQHILPCVKEVRFALASDIMGLSPILGKDQTVEQLLPIFLTLLKDESTQIRVNIISKIDQVNQVIGIDLLSQSLLSVIDELSEAKHWRVRVALINFIPLLASQLGVSFYNDKIGALCMQWLTDEVHQVRVAAANNLVLLAVKFGPEWALEHIISQVLDMVNDRRYQYRINILRTLSLLAPVVGLEITTSTIFPVILAASTDRVPNVRFNVAKVLPSLASIVDQSVVEERIRPCLNKLNQDEDVDVRFFANKALQAIYQ</sequence>
<organism evidence="5 6">
    <name type="scientific">Nicotiana sylvestris</name>
    <name type="common">Wood tobacco</name>
    <name type="synonym">South American tobacco</name>
    <dbReference type="NCBI Taxonomy" id="4096"/>
    <lineage>
        <taxon>Eukaryota</taxon>
        <taxon>Viridiplantae</taxon>
        <taxon>Streptophyta</taxon>
        <taxon>Embryophyta</taxon>
        <taxon>Tracheophyta</taxon>
        <taxon>Spermatophyta</taxon>
        <taxon>Magnoliopsida</taxon>
        <taxon>eudicotyledons</taxon>
        <taxon>Gunneridae</taxon>
        <taxon>Pentapetalae</taxon>
        <taxon>asterids</taxon>
        <taxon>lamiids</taxon>
        <taxon>Solanales</taxon>
        <taxon>Solanaceae</taxon>
        <taxon>Nicotianoideae</taxon>
        <taxon>Nicotianeae</taxon>
        <taxon>Nicotiana</taxon>
    </lineage>
</organism>
<feature type="repeat" description="HEAT" evidence="3">
    <location>
        <begin position="10"/>
        <end position="48"/>
    </location>
</feature>
<dbReference type="STRING" id="4096.A0A1U7VIQ7"/>
<dbReference type="GO" id="GO:0000159">
    <property type="term" value="C:protein phosphatase type 2A complex"/>
    <property type="evidence" value="ECO:0007669"/>
    <property type="project" value="TreeGrafter"/>
</dbReference>
<dbReference type="GO" id="GO:0005829">
    <property type="term" value="C:cytosol"/>
    <property type="evidence" value="ECO:0007669"/>
    <property type="project" value="TreeGrafter"/>
</dbReference>
<evidence type="ECO:0000313" key="5">
    <source>
        <dbReference type="Proteomes" id="UP000189701"/>
    </source>
</evidence>
<protein>
    <submittedName>
        <fullName evidence="6">Serine/threonine-protein phosphatase 2A 65 kDa regulatory subunit A beta isoform-like</fullName>
    </submittedName>
</protein>
<feature type="repeat" description="HEAT" evidence="3">
    <location>
        <begin position="534"/>
        <end position="572"/>
    </location>
</feature>
<dbReference type="Pfam" id="PF02985">
    <property type="entry name" value="HEAT"/>
    <property type="match status" value="1"/>
</dbReference>
<feature type="repeat" description="HEAT" evidence="3">
    <location>
        <begin position="495"/>
        <end position="533"/>
    </location>
</feature>
<dbReference type="PANTHER" id="PTHR10648:SF4">
    <property type="entry name" value="PROTEIN PHOSPHATASE 2 (FORMERLY 2A), REGULATORY SUBUNIT A, BETA ISOFORM-RELATED"/>
    <property type="match status" value="1"/>
</dbReference>
<feature type="repeat" description="HEAT" evidence="3">
    <location>
        <begin position="269"/>
        <end position="307"/>
    </location>
</feature>
<dbReference type="InterPro" id="IPR011989">
    <property type="entry name" value="ARM-like"/>
</dbReference>
<dbReference type="InterPro" id="IPR054573">
    <property type="entry name" value="PP2A/SF3B1-like_HEAT"/>
</dbReference>
<dbReference type="InterPro" id="IPR000357">
    <property type="entry name" value="HEAT"/>
</dbReference>
<dbReference type="GO" id="GO:0005634">
    <property type="term" value="C:nucleus"/>
    <property type="evidence" value="ECO:0007669"/>
    <property type="project" value="TreeGrafter"/>
</dbReference>
<dbReference type="RefSeq" id="XP_009764796.1">
    <property type="nucleotide sequence ID" value="XM_009766494.1"/>
</dbReference>
<dbReference type="InterPro" id="IPR021133">
    <property type="entry name" value="HEAT_type_2"/>
</dbReference>
<evidence type="ECO:0000256" key="2">
    <source>
        <dbReference type="ARBA" id="ARBA00038332"/>
    </source>
</evidence>
<feature type="domain" description="Phosphatase PP2A regulatory subunit A/Splicing factor 3B subunit 1-like HEAT repeat" evidence="4">
    <location>
        <begin position="301"/>
        <end position="370"/>
    </location>
</feature>
<feature type="repeat" description="HEAT" evidence="3">
    <location>
        <begin position="573"/>
        <end position="601"/>
    </location>
</feature>
<dbReference type="Proteomes" id="UP000189701">
    <property type="component" value="Unplaced"/>
</dbReference>